<reference evidence="7 8" key="1">
    <citation type="submission" date="2019-02" db="EMBL/GenBank/DDBJ databases">
        <title>Genome sequencing of the rare red list fungi Hericium alpestre (H. flagellum).</title>
        <authorList>
            <person name="Buettner E."/>
            <person name="Kellner H."/>
        </authorList>
    </citation>
    <scope>NUCLEOTIDE SEQUENCE [LARGE SCALE GENOMIC DNA]</scope>
    <source>
        <strain evidence="7 8">DSM 108284</strain>
    </source>
</reference>
<evidence type="ECO:0000256" key="1">
    <source>
        <dbReference type="ARBA" id="ARBA00022723"/>
    </source>
</evidence>
<dbReference type="GO" id="GO:0005634">
    <property type="term" value="C:nucleus"/>
    <property type="evidence" value="ECO:0007669"/>
    <property type="project" value="TreeGrafter"/>
</dbReference>
<dbReference type="PROSITE" id="PS50865">
    <property type="entry name" value="ZF_MYND_2"/>
    <property type="match status" value="1"/>
</dbReference>
<feature type="region of interest" description="Disordered" evidence="5">
    <location>
        <begin position="1"/>
        <end position="39"/>
    </location>
</feature>
<organism evidence="7 8">
    <name type="scientific">Hericium alpestre</name>
    <dbReference type="NCBI Taxonomy" id="135208"/>
    <lineage>
        <taxon>Eukaryota</taxon>
        <taxon>Fungi</taxon>
        <taxon>Dikarya</taxon>
        <taxon>Basidiomycota</taxon>
        <taxon>Agaricomycotina</taxon>
        <taxon>Agaricomycetes</taxon>
        <taxon>Russulales</taxon>
        <taxon>Hericiaceae</taxon>
        <taxon>Hericium</taxon>
    </lineage>
</organism>
<feature type="domain" description="MYND-type" evidence="6">
    <location>
        <begin position="51"/>
        <end position="88"/>
    </location>
</feature>
<evidence type="ECO:0000259" key="6">
    <source>
        <dbReference type="PROSITE" id="PS50865"/>
    </source>
</evidence>
<evidence type="ECO:0000256" key="2">
    <source>
        <dbReference type="ARBA" id="ARBA00022771"/>
    </source>
</evidence>
<evidence type="ECO:0000313" key="8">
    <source>
        <dbReference type="Proteomes" id="UP000298061"/>
    </source>
</evidence>
<evidence type="ECO:0000256" key="3">
    <source>
        <dbReference type="ARBA" id="ARBA00022833"/>
    </source>
</evidence>
<sequence length="246" mass="27370">MEVAVRNQKSASSSPCEQDRRKETKAKAKETKAKEAKASKPAKAVLDKASCLNCGKTCKLRVCKKCNRAAYCDAECQRTHWPEHKTYCATLDGRQEKLDRKILQLVFRAVNISELKESLALLFECLLDLRNHPENASQFIPTLYFKLVTPDQVPLEHGILLGEPLPETGLIPTLSHVIKPRWDELSALERQEMNRSLPQIGLKNGDGEGTEGAHGLVRKDSGVLGAEDSERVKSEMVKRHGRGSSA</sequence>
<keyword evidence="8" id="KW-1185">Reference proteome</keyword>
<dbReference type="PROSITE" id="PS01360">
    <property type="entry name" value="ZF_MYND_1"/>
    <property type="match status" value="1"/>
</dbReference>
<evidence type="ECO:0000256" key="5">
    <source>
        <dbReference type="SAM" id="MobiDB-lite"/>
    </source>
</evidence>
<gene>
    <name evidence="7" type="ORF">EWM64_g6203</name>
</gene>
<comment type="caution">
    <text evidence="7">The sequence shown here is derived from an EMBL/GenBank/DDBJ whole genome shotgun (WGS) entry which is preliminary data.</text>
</comment>
<dbReference type="SUPFAM" id="SSF144232">
    <property type="entry name" value="HIT/MYND zinc finger-like"/>
    <property type="match status" value="1"/>
</dbReference>
<feature type="region of interest" description="Disordered" evidence="5">
    <location>
        <begin position="199"/>
        <end position="246"/>
    </location>
</feature>
<dbReference type="PANTHER" id="PTHR10237:SF14">
    <property type="entry name" value="MYND-TYPE DOMAIN-CONTAINING PROTEIN"/>
    <property type="match status" value="1"/>
</dbReference>
<dbReference type="AlphaFoldDB" id="A0A4Y9ZUF4"/>
<dbReference type="InterPro" id="IPR002893">
    <property type="entry name" value="Znf_MYND"/>
</dbReference>
<dbReference type="Proteomes" id="UP000298061">
    <property type="component" value="Unassembled WGS sequence"/>
</dbReference>
<name>A0A4Y9ZUF4_9AGAM</name>
<feature type="compositionally biased region" description="Basic and acidic residues" evidence="5">
    <location>
        <begin position="228"/>
        <end position="238"/>
    </location>
</feature>
<dbReference type="Pfam" id="PF01753">
    <property type="entry name" value="zf-MYND"/>
    <property type="match status" value="1"/>
</dbReference>
<accession>A0A4Y9ZUF4</accession>
<dbReference type="OrthoDB" id="432970at2759"/>
<keyword evidence="1" id="KW-0479">Metal-binding</keyword>
<feature type="compositionally biased region" description="Basic and acidic residues" evidence="5">
    <location>
        <begin position="17"/>
        <end position="38"/>
    </location>
</feature>
<keyword evidence="3" id="KW-0862">Zinc</keyword>
<proteinExistence type="predicted"/>
<evidence type="ECO:0000256" key="4">
    <source>
        <dbReference type="PROSITE-ProRule" id="PRU00134"/>
    </source>
</evidence>
<feature type="compositionally biased region" description="Polar residues" evidence="5">
    <location>
        <begin position="7"/>
        <end position="16"/>
    </location>
</feature>
<dbReference type="PANTHER" id="PTHR10237">
    <property type="entry name" value="DEFORMED EPIDERMAL AUTOREGULATORY FACTOR 1 HOMOLOG SUPPRESSIN"/>
    <property type="match status" value="1"/>
</dbReference>
<dbReference type="InterPro" id="IPR024119">
    <property type="entry name" value="TF_DEAF-1"/>
</dbReference>
<keyword evidence="2 4" id="KW-0863">Zinc-finger</keyword>
<dbReference type="EMBL" id="SFCI01000818">
    <property type="protein sequence ID" value="TFY77810.1"/>
    <property type="molecule type" value="Genomic_DNA"/>
</dbReference>
<evidence type="ECO:0000313" key="7">
    <source>
        <dbReference type="EMBL" id="TFY77810.1"/>
    </source>
</evidence>
<dbReference type="GO" id="GO:0008270">
    <property type="term" value="F:zinc ion binding"/>
    <property type="evidence" value="ECO:0007669"/>
    <property type="project" value="UniProtKB-KW"/>
</dbReference>
<dbReference type="Gene3D" id="6.10.140.2220">
    <property type="match status" value="1"/>
</dbReference>
<protein>
    <recommendedName>
        <fullName evidence="6">MYND-type domain-containing protein</fullName>
    </recommendedName>
</protein>
<dbReference type="GO" id="GO:0000981">
    <property type="term" value="F:DNA-binding transcription factor activity, RNA polymerase II-specific"/>
    <property type="evidence" value="ECO:0007669"/>
    <property type="project" value="TreeGrafter"/>
</dbReference>